<dbReference type="PROSITE" id="PS51257">
    <property type="entry name" value="PROKAR_LIPOPROTEIN"/>
    <property type="match status" value="1"/>
</dbReference>
<evidence type="ECO:0000313" key="2">
    <source>
        <dbReference type="Proteomes" id="UP001341840"/>
    </source>
</evidence>
<comment type="caution">
    <text evidence="1">The sequence shown here is derived from an EMBL/GenBank/DDBJ whole genome shotgun (WGS) entry which is preliminary data.</text>
</comment>
<dbReference type="Proteomes" id="UP001341840">
    <property type="component" value="Unassembled WGS sequence"/>
</dbReference>
<protein>
    <submittedName>
        <fullName evidence="1">Uncharacterized protein</fullName>
    </submittedName>
</protein>
<evidence type="ECO:0000313" key="1">
    <source>
        <dbReference type="EMBL" id="MED6160521.1"/>
    </source>
</evidence>
<accession>A0ABU6UHK0</accession>
<reference evidence="1 2" key="1">
    <citation type="journal article" date="2023" name="Plants (Basel)">
        <title>Bridging the Gap: Combining Genomics and Transcriptomics Approaches to Understand Stylosanthes scabra, an Orphan Legume from the Brazilian Caatinga.</title>
        <authorList>
            <person name="Ferreira-Neto J.R.C."/>
            <person name="da Silva M.D."/>
            <person name="Binneck E."/>
            <person name="de Melo N.F."/>
            <person name="da Silva R.H."/>
            <person name="de Melo A.L.T.M."/>
            <person name="Pandolfi V."/>
            <person name="Bustamante F.O."/>
            <person name="Brasileiro-Vidal A.C."/>
            <person name="Benko-Iseppon A.M."/>
        </authorList>
    </citation>
    <scope>NUCLEOTIDE SEQUENCE [LARGE SCALE GENOMIC DNA]</scope>
    <source>
        <tissue evidence="1">Leaves</tissue>
    </source>
</reference>
<keyword evidence="2" id="KW-1185">Reference proteome</keyword>
<proteinExistence type="predicted"/>
<gene>
    <name evidence="1" type="ORF">PIB30_052182</name>
</gene>
<name>A0ABU6UHK0_9FABA</name>
<dbReference type="EMBL" id="JASCZI010121205">
    <property type="protein sequence ID" value="MED6160521.1"/>
    <property type="molecule type" value="Genomic_DNA"/>
</dbReference>
<sequence>MNPRYRVQYRGCRCCIGVRDSIPFLGSHSTLASACCHQVYPAVTRTSSAYRTERTLFRIPAVTGLNLLSPGSYALVPTGHAEPRTIRNRPCASRGVGRIALRD</sequence>
<organism evidence="1 2">
    <name type="scientific">Stylosanthes scabra</name>
    <dbReference type="NCBI Taxonomy" id="79078"/>
    <lineage>
        <taxon>Eukaryota</taxon>
        <taxon>Viridiplantae</taxon>
        <taxon>Streptophyta</taxon>
        <taxon>Embryophyta</taxon>
        <taxon>Tracheophyta</taxon>
        <taxon>Spermatophyta</taxon>
        <taxon>Magnoliopsida</taxon>
        <taxon>eudicotyledons</taxon>
        <taxon>Gunneridae</taxon>
        <taxon>Pentapetalae</taxon>
        <taxon>rosids</taxon>
        <taxon>fabids</taxon>
        <taxon>Fabales</taxon>
        <taxon>Fabaceae</taxon>
        <taxon>Papilionoideae</taxon>
        <taxon>50 kb inversion clade</taxon>
        <taxon>dalbergioids sensu lato</taxon>
        <taxon>Dalbergieae</taxon>
        <taxon>Pterocarpus clade</taxon>
        <taxon>Stylosanthes</taxon>
    </lineage>
</organism>